<proteinExistence type="inferred from homology"/>
<name>A0A9W9ZYK9_9CNID</name>
<evidence type="ECO:0000256" key="1">
    <source>
        <dbReference type="ARBA" id="ARBA00007471"/>
    </source>
</evidence>
<evidence type="ECO:0000259" key="2">
    <source>
        <dbReference type="PROSITE" id="PS51339"/>
    </source>
</evidence>
<protein>
    <submittedName>
        <fullName evidence="3">Myotubularin- protein 2</fullName>
    </submittedName>
</protein>
<dbReference type="SUPFAM" id="SSF52799">
    <property type="entry name" value="(Phosphotyrosine protein) phosphatases II"/>
    <property type="match status" value="1"/>
</dbReference>
<accession>A0A9W9ZYK9</accession>
<dbReference type="PANTHER" id="PTHR10807:SF128">
    <property type="entry name" value="PHOSPHATIDYLINOSITOL-3,5-BISPHOSPHATE 3-PHOSPHATASE"/>
    <property type="match status" value="1"/>
</dbReference>
<evidence type="ECO:0000313" key="3">
    <source>
        <dbReference type="EMBL" id="KAJ7389800.1"/>
    </source>
</evidence>
<dbReference type="InterPro" id="IPR010569">
    <property type="entry name" value="Myotubularin-like_Pase_dom"/>
</dbReference>
<gene>
    <name evidence="3" type="primary">MTMR2_3</name>
    <name evidence="3" type="ORF">OS493_029227</name>
</gene>
<evidence type="ECO:0000313" key="4">
    <source>
        <dbReference type="Proteomes" id="UP001163046"/>
    </source>
</evidence>
<dbReference type="EMBL" id="MU825425">
    <property type="protein sequence ID" value="KAJ7389800.1"/>
    <property type="molecule type" value="Genomic_DNA"/>
</dbReference>
<dbReference type="InterPro" id="IPR030564">
    <property type="entry name" value="Myotubularin"/>
</dbReference>
<keyword evidence="4" id="KW-1185">Reference proteome</keyword>
<dbReference type="OrthoDB" id="5968702at2759"/>
<reference evidence="3" key="1">
    <citation type="submission" date="2023-01" db="EMBL/GenBank/DDBJ databases">
        <title>Genome assembly of the deep-sea coral Lophelia pertusa.</title>
        <authorList>
            <person name="Herrera S."/>
            <person name="Cordes E."/>
        </authorList>
    </citation>
    <scope>NUCLEOTIDE SEQUENCE</scope>
    <source>
        <strain evidence="3">USNM1676648</strain>
        <tissue evidence="3">Polyp</tissue>
    </source>
</reference>
<dbReference type="Pfam" id="PF06602">
    <property type="entry name" value="Myotub-related"/>
    <property type="match status" value="1"/>
</dbReference>
<dbReference type="AlphaFoldDB" id="A0A9W9ZYK9"/>
<dbReference type="PANTHER" id="PTHR10807">
    <property type="entry name" value="MYOTUBULARIN-RELATED"/>
    <property type="match status" value="1"/>
</dbReference>
<sequence>MECDKSSVLISYEDGVDRTAQVASLSQLLLDPYYRTVTGFQVLIQKEWLSFGHKFYDRTLLSQTQDEHSPVFLQWLDCVWQVLQQFPFSFQFNSLLLEVIAEHVYSSRFGTFIVNSEHEREEEDIEDKTTSLWTWLNVVTMSNPDKFINLRYNDNRQQRVLHPQYRIPYLKLWSSLYVNRYRYDHVHDVSKAAELRALKLEEQYKVNSCVIVFTPQTH</sequence>
<comment type="similarity">
    <text evidence="1">Belongs to the protein-tyrosine phosphatase family. Non-receptor class myotubularin subfamily.</text>
</comment>
<feature type="domain" description="Myotubularin phosphatase" evidence="2">
    <location>
        <begin position="1"/>
        <end position="177"/>
    </location>
</feature>
<dbReference type="InterPro" id="IPR029021">
    <property type="entry name" value="Prot-tyrosine_phosphatase-like"/>
</dbReference>
<organism evidence="3 4">
    <name type="scientific">Desmophyllum pertusum</name>
    <dbReference type="NCBI Taxonomy" id="174260"/>
    <lineage>
        <taxon>Eukaryota</taxon>
        <taxon>Metazoa</taxon>
        <taxon>Cnidaria</taxon>
        <taxon>Anthozoa</taxon>
        <taxon>Hexacorallia</taxon>
        <taxon>Scleractinia</taxon>
        <taxon>Caryophylliina</taxon>
        <taxon>Caryophylliidae</taxon>
        <taxon>Desmophyllum</taxon>
    </lineage>
</organism>
<dbReference type="Proteomes" id="UP001163046">
    <property type="component" value="Unassembled WGS sequence"/>
</dbReference>
<comment type="caution">
    <text evidence="3">The sequence shown here is derived from an EMBL/GenBank/DDBJ whole genome shotgun (WGS) entry which is preliminary data.</text>
</comment>
<dbReference type="GO" id="GO:0005737">
    <property type="term" value="C:cytoplasm"/>
    <property type="evidence" value="ECO:0007669"/>
    <property type="project" value="TreeGrafter"/>
</dbReference>
<dbReference type="PROSITE" id="PS51339">
    <property type="entry name" value="PPASE_MYOTUBULARIN"/>
    <property type="match status" value="1"/>
</dbReference>